<dbReference type="SUPFAM" id="SSF56801">
    <property type="entry name" value="Acetyl-CoA synthetase-like"/>
    <property type="match status" value="2"/>
</dbReference>
<dbReference type="SUPFAM" id="SSF52777">
    <property type="entry name" value="CoA-dependent acyltransferases"/>
    <property type="match status" value="5"/>
</dbReference>
<dbReference type="NCBIfam" id="NF003417">
    <property type="entry name" value="PRK04813.1"/>
    <property type="match status" value="2"/>
</dbReference>
<organism evidence="6 7">
    <name type="scientific">Nocardia tengchongensis</name>
    <dbReference type="NCBI Taxonomy" id="2055889"/>
    <lineage>
        <taxon>Bacteria</taxon>
        <taxon>Bacillati</taxon>
        <taxon>Actinomycetota</taxon>
        <taxon>Actinomycetes</taxon>
        <taxon>Mycobacteriales</taxon>
        <taxon>Nocardiaceae</taxon>
        <taxon>Nocardia</taxon>
    </lineage>
</organism>
<proteinExistence type="predicted"/>
<dbReference type="InterPro" id="IPR009081">
    <property type="entry name" value="PP-bd_ACP"/>
</dbReference>
<evidence type="ECO:0000256" key="3">
    <source>
        <dbReference type="ARBA" id="ARBA00022553"/>
    </source>
</evidence>
<dbReference type="Proteomes" id="UP000683310">
    <property type="component" value="Chromosome"/>
</dbReference>
<dbReference type="PROSITE" id="PS50075">
    <property type="entry name" value="CARRIER"/>
    <property type="match status" value="2"/>
</dbReference>
<dbReference type="PANTHER" id="PTHR45527">
    <property type="entry name" value="NONRIBOSOMAL PEPTIDE SYNTHETASE"/>
    <property type="match status" value="1"/>
</dbReference>
<dbReference type="SUPFAM" id="SSF47336">
    <property type="entry name" value="ACP-like"/>
    <property type="match status" value="2"/>
</dbReference>
<evidence type="ECO:0000256" key="1">
    <source>
        <dbReference type="ARBA" id="ARBA00001957"/>
    </source>
</evidence>
<gene>
    <name evidence="6" type="ORF">KHQ06_32270</name>
</gene>
<dbReference type="Pfam" id="PF00501">
    <property type="entry name" value="AMP-binding"/>
    <property type="match status" value="2"/>
</dbReference>
<feature type="domain" description="Carrier" evidence="5">
    <location>
        <begin position="985"/>
        <end position="1060"/>
    </location>
</feature>
<dbReference type="Pfam" id="PF13193">
    <property type="entry name" value="AMP-binding_C"/>
    <property type="match status" value="2"/>
</dbReference>
<dbReference type="SMART" id="SM00823">
    <property type="entry name" value="PKS_PP"/>
    <property type="match status" value="2"/>
</dbReference>
<evidence type="ECO:0000313" key="6">
    <source>
        <dbReference type="EMBL" id="QVI20734.1"/>
    </source>
</evidence>
<dbReference type="InterPro" id="IPR010071">
    <property type="entry name" value="AA_adenyl_dom"/>
</dbReference>
<dbReference type="Pfam" id="PF00550">
    <property type="entry name" value="PP-binding"/>
    <property type="match status" value="2"/>
</dbReference>
<evidence type="ECO:0000259" key="5">
    <source>
        <dbReference type="PROSITE" id="PS50075"/>
    </source>
</evidence>
<dbReference type="CDD" id="cd19540">
    <property type="entry name" value="LCL_NRPS-like"/>
    <property type="match status" value="1"/>
</dbReference>
<dbReference type="InterPro" id="IPR001242">
    <property type="entry name" value="Condensation_dom"/>
</dbReference>
<dbReference type="InterPro" id="IPR020845">
    <property type="entry name" value="AMP-binding_CS"/>
</dbReference>
<dbReference type="Gene3D" id="3.30.300.30">
    <property type="match status" value="2"/>
</dbReference>
<dbReference type="Gene3D" id="3.30.559.30">
    <property type="entry name" value="Nonribosomal peptide synthetase, condensation domain"/>
    <property type="match status" value="2"/>
</dbReference>
<dbReference type="Pfam" id="PF00668">
    <property type="entry name" value="Condensation"/>
    <property type="match status" value="3"/>
</dbReference>
<dbReference type="InterPro" id="IPR023213">
    <property type="entry name" value="CAT-like_dom_sf"/>
</dbReference>
<protein>
    <submittedName>
        <fullName evidence="6">Amino acid adenylation domain-containing protein</fullName>
    </submittedName>
</protein>
<dbReference type="InterPro" id="IPR025110">
    <property type="entry name" value="AMP-bd_C"/>
</dbReference>
<dbReference type="PROSITE" id="PS00012">
    <property type="entry name" value="PHOSPHOPANTETHEINE"/>
    <property type="match status" value="2"/>
</dbReference>
<name>A0ABX8CL97_9NOCA</name>
<keyword evidence="2" id="KW-0596">Phosphopantetheine</keyword>
<dbReference type="InterPro" id="IPR000873">
    <property type="entry name" value="AMP-dep_synth/lig_dom"/>
</dbReference>
<dbReference type="InterPro" id="IPR020806">
    <property type="entry name" value="PKS_PP-bd"/>
</dbReference>
<dbReference type="PROSITE" id="PS00455">
    <property type="entry name" value="AMP_BINDING"/>
    <property type="match status" value="2"/>
</dbReference>
<dbReference type="InterPro" id="IPR036736">
    <property type="entry name" value="ACP-like_sf"/>
</dbReference>
<dbReference type="Gene3D" id="1.10.1200.10">
    <property type="entry name" value="ACP-like"/>
    <property type="match status" value="2"/>
</dbReference>
<dbReference type="EMBL" id="CP074371">
    <property type="protein sequence ID" value="QVI20734.1"/>
    <property type="molecule type" value="Genomic_DNA"/>
</dbReference>
<dbReference type="InterPro" id="IPR006162">
    <property type="entry name" value="Ppantetheine_attach_site"/>
</dbReference>
<dbReference type="Gene3D" id="3.40.50.980">
    <property type="match status" value="4"/>
</dbReference>
<keyword evidence="3" id="KW-0597">Phosphoprotein</keyword>
<dbReference type="InterPro" id="IPR045851">
    <property type="entry name" value="AMP-bd_C_sf"/>
</dbReference>
<keyword evidence="7" id="KW-1185">Reference proteome</keyword>
<dbReference type="NCBIfam" id="TIGR01733">
    <property type="entry name" value="AA-adenyl-dom"/>
    <property type="match status" value="2"/>
</dbReference>
<reference evidence="6 7" key="1">
    <citation type="submission" date="2021-04" db="EMBL/GenBank/DDBJ databases">
        <title>Nocardia tengchongensis.</title>
        <authorList>
            <person name="Zhuang k."/>
            <person name="Ran Y."/>
            <person name="Li W."/>
        </authorList>
    </citation>
    <scope>NUCLEOTIDE SEQUENCE [LARGE SCALE GENOMIC DNA]</scope>
    <source>
        <strain evidence="6 7">CFH S0057</strain>
    </source>
</reference>
<feature type="region of interest" description="Disordered" evidence="4">
    <location>
        <begin position="2105"/>
        <end position="2124"/>
    </location>
</feature>
<dbReference type="PANTHER" id="PTHR45527:SF1">
    <property type="entry name" value="FATTY ACID SYNTHASE"/>
    <property type="match status" value="1"/>
</dbReference>
<evidence type="ECO:0000313" key="7">
    <source>
        <dbReference type="Proteomes" id="UP000683310"/>
    </source>
</evidence>
<evidence type="ECO:0000256" key="4">
    <source>
        <dbReference type="SAM" id="MobiDB-lite"/>
    </source>
</evidence>
<accession>A0ABX8CL97</accession>
<dbReference type="Gene3D" id="3.30.559.10">
    <property type="entry name" value="Chloramphenicol acetyltransferase-like domain"/>
    <property type="match status" value="3"/>
</dbReference>
<evidence type="ECO:0000256" key="2">
    <source>
        <dbReference type="ARBA" id="ARBA00022450"/>
    </source>
</evidence>
<sequence>MNLRSTEPADRKSELIPLSRAQYGMWLADNLPGGQAMNIAQYVEIEGPIDVEAFIEAVNVAGHESESLVVRVVEIDGVPYQFVDRGITYDESVLDVSGESDPFAAAMEWMRRDFETRAEDMSRDRLAETRLIRIAEDRYLWYARAHHLVIDGYGAFNVLIRLAEHYNALLEGRPPAPREADALRDIIEAEQAYRASSRFENDRQYWLGRIAGLPTPTSLSGRTARPSKVDRVSGLELPPQLSDLLDRFSGNLQASPAQVVVAAFAAFLARMTGGNDVVLSMPVSGRVTKGLRNAAAMLANMVPIRFTIDGTTTVEQLVRASVSELVSAMRHQLYRFEDLRRDSSALDTTANSFGPIVNILFFDSEIRLGSAVGRYRALTSGTLDDLQLNLYRSGVDAPLLIELHGNANLYGQDELDAHAHRFIAFLQRLIEAPVETALIAVPLVEPDEEARIVGELAGHDGATTTATLVDLLTRQAGVTPSAVAVTSEGTSLTYRELDERSNRFARTLIALGAGPDSLVAIAMPRDADLIIVTLAVLKSGAGYLPLDIAHPADRLEYVLNDADPIAVVTTGDMRELVPGDPGRVVLYHEVAGDEAATSVTHADRTSPLRPDNIAYVIYTSGSTGRPKGVAIAHRAVATYLVNACAEIGVRPDDVWMLFHSFAFDYSVWEIFGGLVSGGRLVVVDTPTARSPDDVVRLAVREKVTVFNQTPFAFQQFGAACRRYEDAGKPDGGLSLRLVILSGERLDPAVLADWYEHNPELPVLANSYGITETTVFVTYFGMTRSIATADAPSTIGPALPGLRTYVLDERLRPAPLGAWGEIYVAGTQLARGYLNGSSLTSTRFVASPFGRPGERLYRSGDVARWNHQGELEYRGRADQQVQLRGFRIELDEVRTALSAHSAVSAAVAIVHLPGTAAARIVAYVVPTDEDACAADTLRAYVATLLPEYMVPAVVVVVPELPLTVNGKVDYRALPQPVFDSSAAYVAPSSAVEEAIAAIFAEVLDRERIGVLDSFFELGGNSLTATNAAARIAELTGSAVSVRDLFNKPTAAELAAHIDLEHHHRELVLRAQPRVEPIPLSPAQNRMWLINQADPASTAYNIPLVVQLTGRLDVTALRMALMDVIDRHESLRTVYPDAKGEGRQVVLAAGHGVDLIPEKIDVTEIAHRIGELTSTGFDVRTSPPIRVALLESSERRRHVLVVVLHHICCDGSSLPPLAADIATAYEARSQGRIPDWQPLTVQYADYSIWCRGMLGDEDDPGSLAARQLRYWVTQLAGVPPLLELPADRPRPARQSMRGDIAESVIPAETFAAIQYLARTSNVTTFMVIHAALAVLLARLSGSGDITIGTPVAGRGERALESLVGMFVNTVPLRTEVRSDESFIEFLWRVKDIDVDAFANSDLPYERVVDEIDPRRSAAHAPLCQVYLVVENMDRPRLELSELTVEILDPGPQPAKVDVIVTVAENASAGGDVALRINYATDLFDRETVEELAARLNRVLDAVVSSPDLPVGRVNVLSEIEQAGLVPASGGPAVAPRVLAELLSVADPDAVAVVSGEHTMSYGQLDEQSNRLARQLIAWGVGPGDQVALAMARSVEFVVGMWAVTKAGAAFVPVDPRNPVDRVALMVADADVRVGLTVEASQDLLPDRVQRLVLDAPDAQAHIAARSSAAVTDADRLRSCHVSDVAYVLYTSGSTGAPKGVAVTHSGLANFAAEQGNRYRVDRSSRVLQLAAPGFDAVVLELLMAHANGAALVVSPPDVFAGRELAELIGKQRVSHAFVTPSVLATMSPAGLDSLRVLVAGGEAVPAEMVAVWAPGRQLFNGYGPTETTIMVAISDPLCAGDRVTIGGPIRGVEAVVLDAGLQPVPVGVSGQLYVSGSQLARGYLERPAATATTFVADPYGPPGARMYRTGDLTRWTSEKTLEYLGRADFQVKIRGQRIELGEIEAVLAAHTTVKAAVAVGAVTSGGSRLVAYVVPTNGAVDTAGLLGFAAQRLPSHMVPDTVMVVDTLPLSAVGKIDRLALPDPVFASATTEYVAPRDAAEQMVADVCAAVLGIERVGVFDSFFDLGGNSLSATRAAAQLSAAFGADVSLRTLFEAPTVAALAESIRSSDATGREPLGPQERPDRIPLSPAQTRMWFLNQFDTASPIYNVPMVVHTSGPLDVAAMHAAITDVIDRHESLRTIYPDSDSGPHQVIAPVETARPSLEPVPVPKSEVEARIAAEVTAGFDVTSEVPFRITLLRSAPDEHTLILVVHHISFDGSSLAPLAADLATAYQARVGHQSPQWTPLPVQYADYAVWQTQPARFRE</sequence>
<comment type="cofactor">
    <cofactor evidence="1">
        <name>pantetheine 4'-phosphate</name>
        <dbReference type="ChEBI" id="CHEBI:47942"/>
    </cofactor>
</comment>
<feature type="domain" description="Carrier" evidence="5">
    <location>
        <begin position="2033"/>
        <end position="2108"/>
    </location>
</feature>
<dbReference type="Gene3D" id="2.30.38.10">
    <property type="entry name" value="Luciferase, Domain 3"/>
    <property type="match status" value="2"/>
</dbReference>